<dbReference type="SUPFAM" id="SSF56529">
    <property type="entry name" value="FAH"/>
    <property type="match status" value="1"/>
</dbReference>
<evidence type="ECO:0000313" key="4">
    <source>
        <dbReference type="EMBL" id="ADP95797.1"/>
    </source>
</evidence>
<dbReference type="PANTHER" id="PTHR42796">
    <property type="entry name" value="FUMARYLACETOACETATE HYDROLASE DOMAIN-CONTAINING PROTEIN 2A-RELATED"/>
    <property type="match status" value="1"/>
</dbReference>
<organism evidence="4 5">
    <name type="scientific">Marinobacter adhaerens (strain DSM 23420 / HP15)</name>
    <dbReference type="NCBI Taxonomy" id="225937"/>
    <lineage>
        <taxon>Bacteria</taxon>
        <taxon>Pseudomonadati</taxon>
        <taxon>Pseudomonadota</taxon>
        <taxon>Gammaproteobacteria</taxon>
        <taxon>Pseudomonadales</taxon>
        <taxon>Marinobacteraceae</taxon>
        <taxon>Marinobacter</taxon>
    </lineage>
</organism>
<dbReference type="Gene3D" id="3.90.850.10">
    <property type="entry name" value="Fumarylacetoacetase-like, C-terminal domain"/>
    <property type="match status" value="1"/>
</dbReference>
<dbReference type="Pfam" id="PF01557">
    <property type="entry name" value="FAA_hydrolase"/>
    <property type="match status" value="1"/>
</dbReference>
<dbReference type="HOGENOM" id="CLU_028458_3_0_6"/>
<name>E4PI92_MARAH</name>
<dbReference type="InterPro" id="IPR051121">
    <property type="entry name" value="FAH"/>
</dbReference>
<feature type="domain" description="Fumarylacetoacetase-like C-terminal" evidence="3">
    <location>
        <begin position="71"/>
        <end position="274"/>
    </location>
</feature>
<evidence type="ECO:0000256" key="2">
    <source>
        <dbReference type="ARBA" id="ARBA00022723"/>
    </source>
</evidence>
<evidence type="ECO:0000259" key="3">
    <source>
        <dbReference type="Pfam" id="PF01557"/>
    </source>
</evidence>
<sequence>MRIGRIGDLEGNVGWAALNPETGCARWILGAFSEWAVLASKGKLSEKNLSAEQLQAASFTLLAPIEPGARIFGVGLNYLEHLKKLGSEAPPHPLSYLKPDSAMVGHREDVLYPAVTEQLDYEIELVAVVARELANVQFPSSCLLGYTVGNDVSARDAGQALGRLDLFTQKAMDRTTPVGPWIETADGVGGVGQPELHLMMTVNGQVRQQGNTRDMIFSVDEILNYLDARCVLRPGDLVFTGSTSGVGLETGTFLKPGDLMEARIERIGVLSNSIAARRQLSCYRKQGALGAPGRSFESEI</sequence>
<dbReference type="InterPro" id="IPR011234">
    <property type="entry name" value="Fumarylacetoacetase-like_C"/>
</dbReference>
<accession>E4PI92</accession>
<gene>
    <name evidence="4" type="ordered locus">HP15_33</name>
</gene>
<evidence type="ECO:0000256" key="1">
    <source>
        <dbReference type="ARBA" id="ARBA00010211"/>
    </source>
</evidence>
<dbReference type="RefSeq" id="WP_014575664.1">
    <property type="nucleotide sequence ID" value="NC_017506.1"/>
</dbReference>
<dbReference type="GO" id="GO:0046872">
    <property type="term" value="F:metal ion binding"/>
    <property type="evidence" value="ECO:0007669"/>
    <property type="project" value="UniProtKB-KW"/>
</dbReference>
<dbReference type="GO" id="GO:0044281">
    <property type="term" value="P:small molecule metabolic process"/>
    <property type="evidence" value="ECO:0007669"/>
    <property type="project" value="UniProtKB-ARBA"/>
</dbReference>
<dbReference type="eggNOG" id="COG0179">
    <property type="taxonomic scope" value="Bacteria"/>
</dbReference>
<evidence type="ECO:0000313" key="5">
    <source>
        <dbReference type="Proteomes" id="UP000007077"/>
    </source>
</evidence>
<keyword evidence="2" id="KW-0479">Metal-binding</keyword>
<dbReference type="Proteomes" id="UP000007077">
    <property type="component" value="Chromosome"/>
</dbReference>
<protein>
    <submittedName>
        <fullName evidence="4">Fumarylacetoacetate (FAA) hydrolase</fullName>
    </submittedName>
</protein>
<dbReference type="KEGG" id="mad:HP15_33"/>
<dbReference type="GeneID" id="78558639"/>
<dbReference type="EMBL" id="CP001978">
    <property type="protein sequence ID" value="ADP95797.1"/>
    <property type="molecule type" value="Genomic_DNA"/>
</dbReference>
<dbReference type="AlphaFoldDB" id="E4PI92"/>
<dbReference type="PANTHER" id="PTHR42796:SF4">
    <property type="entry name" value="FUMARYLACETOACETATE HYDROLASE DOMAIN-CONTAINING PROTEIN 2A"/>
    <property type="match status" value="1"/>
</dbReference>
<reference evidence="4 5" key="1">
    <citation type="journal article" date="2010" name="Stand. Genomic Sci.">
        <title>Complete genome sequence of Marinobacter adhaerens type strain (HP15), a diatom-interacting marine microorganism.</title>
        <authorList>
            <person name="Gardes A."/>
            <person name="Kaeppel E."/>
            <person name="Shehzad A."/>
            <person name="Seebah S."/>
            <person name="Teeling H."/>
            <person name="Yarza P."/>
            <person name="Glockner F.O."/>
            <person name="Grossart H.P."/>
            <person name="Ullrich M.S."/>
        </authorList>
    </citation>
    <scope>NUCLEOTIDE SEQUENCE [LARGE SCALE GENOMIC DNA]</scope>
    <source>
        <strain evidence="5">DSM 23420 / HP15</strain>
    </source>
</reference>
<dbReference type="PATRIC" id="fig|225937.3.peg.34"/>
<reference evidence="5" key="2">
    <citation type="submission" date="2010-02" db="EMBL/GenBank/DDBJ databases">
        <title>Complete genome sequence of Marinobacter adhaerens type strain (HP15).</title>
        <authorList>
            <person name="Gaerdes A.A.M."/>
            <person name="Kaeppel E."/>
            <person name="Shezad A."/>
            <person name="Seebah S."/>
            <person name="Teeling H."/>
            <person name="Yarza P."/>
            <person name="Gloeckner F.O."/>
            <person name="Ullrich M.S."/>
        </authorList>
    </citation>
    <scope>NUCLEOTIDE SEQUENCE [LARGE SCALE GENOMIC DNA]</scope>
    <source>
        <strain evidence="5">DSM 23420 / HP15</strain>
    </source>
</reference>
<proteinExistence type="inferred from homology"/>
<dbReference type="GO" id="GO:0016787">
    <property type="term" value="F:hydrolase activity"/>
    <property type="evidence" value="ECO:0007669"/>
    <property type="project" value="UniProtKB-KW"/>
</dbReference>
<dbReference type="STRING" id="225937.HP15_33"/>
<dbReference type="InterPro" id="IPR036663">
    <property type="entry name" value="Fumarylacetoacetase_C_sf"/>
</dbReference>
<comment type="similarity">
    <text evidence="1">Belongs to the FAH family.</text>
</comment>
<keyword evidence="4" id="KW-0378">Hydrolase</keyword>